<evidence type="ECO:0000256" key="6">
    <source>
        <dbReference type="ARBA" id="ARBA00022645"/>
    </source>
</evidence>
<comment type="pathway">
    <text evidence="2">Cell wall biogenesis; peptidoglycan biosynthesis.</text>
</comment>
<evidence type="ECO:0000256" key="7">
    <source>
        <dbReference type="ARBA" id="ARBA00022670"/>
    </source>
</evidence>
<accession>A0A0Q4B5H1</accession>
<dbReference type="Gene3D" id="1.10.3810.10">
    <property type="entry name" value="Biosynthetic peptidoglycan transglycosylase-like"/>
    <property type="match status" value="1"/>
</dbReference>
<dbReference type="Gene3D" id="3.40.710.10">
    <property type="entry name" value="DD-peptidase/beta-lactamase superfamily"/>
    <property type="match status" value="1"/>
</dbReference>
<dbReference type="GO" id="GO:0006508">
    <property type="term" value="P:proteolysis"/>
    <property type="evidence" value="ECO:0007669"/>
    <property type="project" value="UniProtKB-KW"/>
</dbReference>
<comment type="subcellular location">
    <subcellularLocation>
        <location evidence="1">Cell membrane</location>
    </subcellularLocation>
</comment>
<dbReference type="InterPro" id="IPR001460">
    <property type="entry name" value="PCN-bd_Tpept"/>
</dbReference>
<dbReference type="GO" id="GO:0009252">
    <property type="term" value="P:peptidoglycan biosynthetic process"/>
    <property type="evidence" value="ECO:0007669"/>
    <property type="project" value="UniProtKB-KW"/>
</dbReference>
<keyword evidence="14" id="KW-0511">Multifunctional enzyme</keyword>
<evidence type="ECO:0000256" key="15">
    <source>
        <dbReference type="ARBA" id="ARBA00023316"/>
    </source>
</evidence>
<dbReference type="InterPro" id="IPR036950">
    <property type="entry name" value="PBP_transglycosylase"/>
</dbReference>
<evidence type="ECO:0000256" key="9">
    <source>
        <dbReference type="ARBA" id="ARBA00022679"/>
    </source>
</evidence>
<proteinExistence type="inferred from homology"/>
<dbReference type="PANTHER" id="PTHR32282">
    <property type="entry name" value="BINDING PROTEIN TRANSPEPTIDASE, PUTATIVE-RELATED"/>
    <property type="match status" value="1"/>
</dbReference>
<keyword evidence="13" id="KW-0472">Membrane</keyword>
<feature type="domain" description="Penicillin-binding protein transpeptidase" evidence="18">
    <location>
        <begin position="454"/>
        <end position="693"/>
    </location>
</feature>
<evidence type="ECO:0000256" key="4">
    <source>
        <dbReference type="ARBA" id="ARBA00007739"/>
    </source>
</evidence>
<evidence type="ECO:0000256" key="10">
    <source>
        <dbReference type="ARBA" id="ARBA00022801"/>
    </source>
</evidence>
<dbReference type="PATRIC" id="fig|1702214.3.peg.1754"/>
<dbReference type="GO" id="GO:0008360">
    <property type="term" value="P:regulation of cell shape"/>
    <property type="evidence" value="ECO:0007669"/>
    <property type="project" value="UniProtKB-KW"/>
</dbReference>
<dbReference type="InterPro" id="IPR050396">
    <property type="entry name" value="Glycosyltr_51/Transpeptidase"/>
</dbReference>
<dbReference type="AlphaFoldDB" id="A0A0Q4B5H1"/>
<dbReference type="GO" id="GO:0005886">
    <property type="term" value="C:plasma membrane"/>
    <property type="evidence" value="ECO:0007669"/>
    <property type="project" value="UniProtKB-SubCell"/>
</dbReference>
<evidence type="ECO:0000256" key="17">
    <source>
        <dbReference type="ARBA" id="ARBA00049902"/>
    </source>
</evidence>
<keyword evidence="8" id="KW-0328">Glycosyltransferase</keyword>
<dbReference type="InterPro" id="IPR001264">
    <property type="entry name" value="Glyco_trans_51"/>
</dbReference>
<evidence type="ECO:0000256" key="16">
    <source>
        <dbReference type="ARBA" id="ARBA00034000"/>
    </source>
</evidence>
<dbReference type="GO" id="GO:0008955">
    <property type="term" value="F:peptidoglycan glycosyltransferase activity"/>
    <property type="evidence" value="ECO:0007669"/>
    <property type="project" value="UniProtKB-EC"/>
</dbReference>
<evidence type="ECO:0000256" key="1">
    <source>
        <dbReference type="ARBA" id="ARBA00004236"/>
    </source>
</evidence>
<comment type="caution">
    <text evidence="20">The sequence shown here is derived from an EMBL/GenBank/DDBJ whole genome shotgun (WGS) entry which is preliminary data.</text>
</comment>
<keyword evidence="21" id="KW-1185">Reference proteome</keyword>
<dbReference type="Pfam" id="PF00912">
    <property type="entry name" value="Transgly"/>
    <property type="match status" value="1"/>
</dbReference>
<dbReference type="EMBL" id="LIIK01000051">
    <property type="protein sequence ID" value="KQM08265.1"/>
    <property type="molecule type" value="Genomic_DNA"/>
</dbReference>
<feature type="domain" description="Glycosyl transferase family 51" evidence="19">
    <location>
        <begin position="69"/>
        <end position="245"/>
    </location>
</feature>
<dbReference type="PANTHER" id="PTHR32282:SF11">
    <property type="entry name" value="PENICILLIN-BINDING PROTEIN 1B"/>
    <property type="match status" value="1"/>
</dbReference>
<evidence type="ECO:0000256" key="5">
    <source>
        <dbReference type="ARBA" id="ARBA00022475"/>
    </source>
</evidence>
<dbReference type="GO" id="GO:0030288">
    <property type="term" value="C:outer membrane-bounded periplasmic space"/>
    <property type="evidence" value="ECO:0007669"/>
    <property type="project" value="TreeGrafter"/>
</dbReference>
<gene>
    <name evidence="20" type="ORF">AL399_08290</name>
</gene>
<keyword evidence="5" id="KW-1003">Cell membrane</keyword>
<organism evidence="20 21">
    <name type="scientific">Candidatus [Bacteroides] periocalifornicus</name>
    <dbReference type="NCBI Taxonomy" id="1702214"/>
    <lineage>
        <taxon>Bacteria</taxon>
        <taxon>Pseudomonadati</taxon>
        <taxon>Bacteroidota</taxon>
    </lineage>
</organism>
<dbReference type="SUPFAM" id="SSF56601">
    <property type="entry name" value="beta-lactamase/transpeptidase-like"/>
    <property type="match status" value="1"/>
</dbReference>
<keyword evidence="6" id="KW-0121">Carboxypeptidase</keyword>
<sequence>MWRGLSRFVLIFWGVLGGLILLGLLLFLLIAAGAFGPMPTFEELENPKSSLASEVLTDDHEPLGGFFIQNRSFVGRNELAPSLVDALVSTEDARFYSHSGIDAKGLMRVMFKTVMLGKDEAGGGSTITQQLAKNLFPRDTAYSDSKFVKFVKLGISKFKEWITAVKLERNYTKDEILTMYLNTVPFGSGAYGIKMASRTFFNTTPDSLRDEEAALLVGMVKGPTWYSPVRNPERALLRRNQVLGQRVKYGNLSQAACDSLSALPLGLDFMPQDHNSGLGTYFREHLRLVMTASEPVPTQYHSRDQYVADSTEWADNPLYGWCNKNRKPDGSPYNLYRDGLKIYSTIDATLQRYAEEAVAEHLGKTLQPAFDREKKNGIFGSEVKRKVRDLVIRTGIHQSERYRNMKAQGFSNEEIEKAFNTPVSTTLFSWNGDIDTVITPMDSMLYSKRQLRTGFMAMEPYTGRVKVWVGGPSFRHFKYDQVYSAMRQVGSTIKPFLYTLAMQEGYSPCLKVPNVPQVFDMGDTVWIPKNSNTTRHDGEMVTLRWGLANSVNNISAWLIKQFSPMAVAELIHKMGVNSYIDPVNSIFLGTSEVTVYEMVGAYNTFASGGVHIDPLLVTRIEDRNGNILATFQPRKREVISQKTAYLMVQLLRSVIDQGSGIRLRYVYNLRGPFGGKTGTTQNHSDGWFMSIYPTLVMGTWVGAEDPAVHFNWIAMGQGASMALPIQGLFLQKVMANPNLGISPSDTWRVPKGMEGIQFNCDDAPRTQEDEEGEEFF</sequence>
<dbReference type="InterPro" id="IPR012338">
    <property type="entry name" value="Beta-lactam/transpept-like"/>
</dbReference>
<protein>
    <submittedName>
        <fullName evidence="20">Penicillin-binding protein</fullName>
    </submittedName>
</protein>
<evidence type="ECO:0000259" key="18">
    <source>
        <dbReference type="Pfam" id="PF00905"/>
    </source>
</evidence>
<keyword evidence="10" id="KW-0378">Hydrolase</keyword>
<keyword evidence="12" id="KW-0573">Peptidoglycan synthesis</keyword>
<dbReference type="Proteomes" id="UP000054172">
    <property type="component" value="Unassembled WGS sequence"/>
</dbReference>
<name>A0A0Q4B5H1_9BACT</name>
<evidence type="ECO:0000256" key="14">
    <source>
        <dbReference type="ARBA" id="ARBA00023268"/>
    </source>
</evidence>
<dbReference type="InterPro" id="IPR023346">
    <property type="entry name" value="Lysozyme-like_dom_sf"/>
</dbReference>
<dbReference type="GO" id="GO:0008658">
    <property type="term" value="F:penicillin binding"/>
    <property type="evidence" value="ECO:0007669"/>
    <property type="project" value="InterPro"/>
</dbReference>
<dbReference type="SUPFAM" id="SSF53955">
    <property type="entry name" value="Lysozyme-like"/>
    <property type="match status" value="1"/>
</dbReference>
<keyword evidence="9" id="KW-0808">Transferase</keyword>
<comment type="similarity">
    <text evidence="3">In the C-terminal section; belongs to the transpeptidase family.</text>
</comment>
<dbReference type="STRING" id="1702214.AL399_08290"/>
<evidence type="ECO:0000256" key="12">
    <source>
        <dbReference type="ARBA" id="ARBA00022984"/>
    </source>
</evidence>
<reference evidence="20" key="1">
    <citation type="submission" date="2015-08" db="EMBL/GenBank/DDBJ databases">
        <title>Candidatus Bacteriodes Periocalifornicus.</title>
        <authorList>
            <person name="McLean J.S."/>
            <person name="Kelley S."/>
        </authorList>
    </citation>
    <scope>NUCLEOTIDE SEQUENCE [LARGE SCALE GENOMIC DNA]</scope>
    <source>
        <strain evidence="20">12B</strain>
    </source>
</reference>
<comment type="similarity">
    <text evidence="4">In the N-terminal section; belongs to the glycosyltransferase 51 family.</text>
</comment>
<dbReference type="Pfam" id="PF00905">
    <property type="entry name" value="Transpeptidase"/>
    <property type="match status" value="1"/>
</dbReference>
<keyword evidence="11" id="KW-0133">Cell shape</keyword>
<dbReference type="GO" id="GO:0009002">
    <property type="term" value="F:serine-type D-Ala-D-Ala carboxypeptidase activity"/>
    <property type="evidence" value="ECO:0007669"/>
    <property type="project" value="UniProtKB-EC"/>
</dbReference>
<evidence type="ECO:0000256" key="11">
    <source>
        <dbReference type="ARBA" id="ARBA00022960"/>
    </source>
</evidence>
<evidence type="ECO:0000256" key="13">
    <source>
        <dbReference type="ARBA" id="ARBA00023136"/>
    </source>
</evidence>
<comment type="catalytic activity">
    <reaction evidence="16">
        <text>Preferential cleavage: (Ac)2-L-Lys-D-Ala-|-D-Ala. Also transpeptidation of peptidyl-alanyl moieties that are N-acyl substituents of D-alanine.</text>
        <dbReference type="EC" id="3.4.16.4"/>
    </reaction>
</comment>
<evidence type="ECO:0000256" key="3">
    <source>
        <dbReference type="ARBA" id="ARBA00007090"/>
    </source>
</evidence>
<evidence type="ECO:0000313" key="20">
    <source>
        <dbReference type="EMBL" id="KQM08265.1"/>
    </source>
</evidence>
<evidence type="ECO:0000313" key="21">
    <source>
        <dbReference type="Proteomes" id="UP000054172"/>
    </source>
</evidence>
<dbReference type="GO" id="GO:0071555">
    <property type="term" value="P:cell wall organization"/>
    <property type="evidence" value="ECO:0007669"/>
    <property type="project" value="UniProtKB-KW"/>
</dbReference>
<evidence type="ECO:0000256" key="2">
    <source>
        <dbReference type="ARBA" id="ARBA00004752"/>
    </source>
</evidence>
<keyword evidence="15" id="KW-0961">Cell wall biogenesis/degradation</keyword>
<evidence type="ECO:0000256" key="8">
    <source>
        <dbReference type="ARBA" id="ARBA00022676"/>
    </source>
</evidence>
<keyword evidence="7" id="KW-0645">Protease</keyword>
<evidence type="ECO:0000259" key="19">
    <source>
        <dbReference type="Pfam" id="PF00912"/>
    </source>
</evidence>
<comment type="catalytic activity">
    <reaction evidence="17">
        <text>[GlcNAc-(1-&gt;4)-Mur2Ac(oyl-L-Ala-gamma-D-Glu-L-Lys-D-Ala-D-Ala)](n)-di-trans,octa-cis-undecaprenyl diphosphate + beta-D-GlcNAc-(1-&gt;4)-Mur2Ac(oyl-L-Ala-gamma-D-Glu-L-Lys-D-Ala-D-Ala)-di-trans,octa-cis-undecaprenyl diphosphate = [GlcNAc-(1-&gt;4)-Mur2Ac(oyl-L-Ala-gamma-D-Glu-L-Lys-D-Ala-D-Ala)](n+1)-di-trans,octa-cis-undecaprenyl diphosphate + di-trans,octa-cis-undecaprenyl diphosphate + H(+)</text>
        <dbReference type="Rhea" id="RHEA:23708"/>
        <dbReference type="Rhea" id="RHEA-COMP:9602"/>
        <dbReference type="Rhea" id="RHEA-COMP:9603"/>
        <dbReference type="ChEBI" id="CHEBI:15378"/>
        <dbReference type="ChEBI" id="CHEBI:58405"/>
        <dbReference type="ChEBI" id="CHEBI:60033"/>
        <dbReference type="ChEBI" id="CHEBI:78435"/>
        <dbReference type="EC" id="2.4.99.28"/>
    </reaction>
</comment>